<feature type="region of interest" description="Disordered" evidence="5">
    <location>
        <begin position="24"/>
        <end position="43"/>
    </location>
</feature>
<feature type="compositionally biased region" description="Acidic residues" evidence="5">
    <location>
        <begin position="94"/>
        <end position="104"/>
    </location>
</feature>
<proteinExistence type="inferred from homology"/>
<sequence>ALTARVPAGELSMEKVKVKRYVSGKRPDYAPMESSEEEDEEFQFIKKAKEQELEPEEQEEELANDPRLRRLQNRIAEDVEERLARHRKIVEPEVVGESDSEVEGEAWRLEREDTSEEEEEEIDDEEIERRRGMMRQRAQERKTEEMEVMELEDEGRSGEESESESEYEEYTDSEDEMEPRLKPVFIRKKDRITVQEREAEALKQKELEQEAKRMAEERRKYTLKNDEEEYEAWKVRELKRIKRDREEREAMEKEKAEIERMRNLTEEERRAELRANGKVITNKAVKGKYKFLQKYYHRGAFFMDEDEEVYKRDFSAPTLEDHFNKTILPKVMQVKNFGRSGRTKYTHLVDQDTTSFDSAWGQESAQNTKFFKQKAAGVRDVFERPSAKKRKTT</sequence>
<feature type="domain" description="Micro-fibrillar-associated protein 1 C-terminal" evidence="6">
    <location>
        <begin position="225"/>
        <end position="353"/>
    </location>
</feature>
<dbReference type="InterPro" id="IPR033194">
    <property type="entry name" value="MFAP1"/>
</dbReference>
<feature type="compositionally biased region" description="Basic and acidic residues" evidence="5">
    <location>
        <begin position="127"/>
        <end position="145"/>
    </location>
</feature>
<dbReference type="PANTHER" id="PTHR15327">
    <property type="entry name" value="MICROFIBRIL-ASSOCIATED PROTEIN"/>
    <property type="match status" value="1"/>
</dbReference>
<accession>A0A7K6UFY7</accession>
<gene>
    <name evidence="7" type="primary">Mfap1</name>
    <name evidence="7" type="ORF">AEGBEN_R06810</name>
</gene>
<feature type="non-terminal residue" evidence="7">
    <location>
        <position position="393"/>
    </location>
</feature>
<comment type="similarity">
    <text evidence="2">Belongs to the MFAP1 family.</text>
</comment>
<feature type="compositionally biased region" description="Acidic residues" evidence="5">
    <location>
        <begin position="113"/>
        <end position="126"/>
    </location>
</feature>
<organism evidence="7 8">
    <name type="scientific">Aegotheles bennettii</name>
    <dbReference type="NCBI Taxonomy" id="48278"/>
    <lineage>
        <taxon>Eukaryota</taxon>
        <taxon>Metazoa</taxon>
        <taxon>Chordata</taxon>
        <taxon>Craniata</taxon>
        <taxon>Vertebrata</taxon>
        <taxon>Euteleostomi</taxon>
        <taxon>Archelosauria</taxon>
        <taxon>Archosauria</taxon>
        <taxon>Dinosauria</taxon>
        <taxon>Saurischia</taxon>
        <taxon>Theropoda</taxon>
        <taxon>Coelurosauria</taxon>
        <taxon>Aves</taxon>
        <taxon>Neognathae</taxon>
        <taxon>Neoaves</taxon>
        <taxon>Strisores</taxon>
        <taxon>Caprimulgiformes</taxon>
        <taxon>Aegothelidae</taxon>
        <taxon>Aegotheles</taxon>
    </lineage>
</organism>
<evidence type="ECO:0000256" key="2">
    <source>
        <dbReference type="ARBA" id="ARBA00008155"/>
    </source>
</evidence>
<reference evidence="7 8" key="1">
    <citation type="submission" date="2019-09" db="EMBL/GenBank/DDBJ databases">
        <title>Bird 10,000 Genomes (B10K) Project - Family phase.</title>
        <authorList>
            <person name="Zhang G."/>
        </authorList>
    </citation>
    <scope>NUCLEOTIDE SEQUENCE [LARGE SCALE GENOMIC DNA]</scope>
    <source>
        <strain evidence="7">B10K-DU-029-76</strain>
        <tissue evidence="7">Heart</tissue>
    </source>
</reference>
<dbReference type="AlphaFoldDB" id="A0A7K6UFY7"/>
<name>A0A7K6UFY7_9AVES</name>
<keyword evidence="8" id="KW-1185">Reference proteome</keyword>
<dbReference type="OrthoDB" id="1111734at2759"/>
<evidence type="ECO:0000313" key="8">
    <source>
        <dbReference type="Proteomes" id="UP000559068"/>
    </source>
</evidence>
<evidence type="ECO:0000259" key="6">
    <source>
        <dbReference type="Pfam" id="PF06991"/>
    </source>
</evidence>
<evidence type="ECO:0000313" key="7">
    <source>
        <dbReference type="EMBL" id="NWX21378.1"/>
    </source>
</evidence>
<comment type="function">
    <text evidence="1">Involved in pre-mRNA splicing as a component of the spliceosome.</text>
</comment>
<dbReference type="Proteomes" id="UP000559068">
    <property type="component" value="Unassembled WGS sequence"/>
</dbReference>
<protein>
    <submittedName>
        <fullName evidence="7">MFAP1 protein</fullName>
    </submittedName>
</protein>
<keyword evidence="4" id="KW-0175">Coiled coil</keyword>
<feature type="non-terminal residue" evidence="7">
    <location>
        <position position="1"/>
    </location>
</feature>
<evidence type="ECO:0000256" key="3">
    <source>
        <dbReference type="ARBA" id="ARBA00047104"/>
    </source>
</evidence>
<dbReference type="EMBL" id="VZRW01010526">
    <property type="protein sequence ID" value="NWX21378.1"/>
    <property type="molecule type" value="Genomic_DNA"/>
</dbReference>
<comment type="subunit">
    <text evidence="3">Component of the spliceosome B complex. Interacts with PRPF38A (via N-terminal interaction domain).</text>
</comment>
<dbReference type="InterPro" id="IPR009730">
    <property type="entry name" value="MFAP1_C"/>
</dbReference>
<comment type="caution">
    <text evidence="7">The sequence shown here is derived from an EMBL/GenBank/DDBJ whole genome shotgun (WGS) entry which is preliminary data.</text>
</comment>
<evidence type="ECO:0000256" key="4">
    <source>
        <dbReference type="SAM" id="Coils"/>
    </source>
</evidence>
<feature type="coiled-coil region" evidence="4">
    <location>
        <begin position="192"/>
        <end position="271"/>
    </location>
</feature>
<dbReference type="Pfam" id="PF06991">
    <property type="entry name" value="MFAP1"/>
    <property type="match status" value="1"/>
</dbReference>
<feature type="compositionally biased region" description="Acidic residues" evidence="5">
    <location>
        <begin position="160"/>
        <end position="177"/>
    </location>
</feature>
<feature type="region of interest" description="Disordered" evidence="5">
    <location>
        <begin position="94"/>
        <end position="182"/>
    </location>
</feature>
<evidence type="ECO:0000256" key="1">
    <source>
        <dbReference type="ARBA" id="ARBA00002609"/>
    </source>
</evidence>
<evidence type="ECO:0000256" key="5">
    <source>
        <dbReference type="SAM" id="MobiDB-lite"/>
    </source>
</evidence>